<dbReference type="AlphaFoldDB" id="A0A2P2JEW7"/>
<feature type="region of interest" description="Disordered" evidence="1">
    <location>
        <begin position="63"/>
        <end position="145"/>
    </location>
</feature>
<feature type="compositionally biased region" description="Basic and acidic residues" evidence="1">
    <location>
        <begin position="111"/>
        <end position="120"/>
    </location>
</feature>
<protein>
    <submittedName>
        <fullName evidence="2">Uncharacterized protein</fullName>
    </submittedName>
</protein>
<evidence type="ECO:0000313" key="2">
    <source>
        <dbReference type="EMBL" id="MBW92017.1"/>
    </source>
</evidence>
<evidence type="ECO:0000256" key="1">
    <source>
        <dbReference type="SAM" id="MobiDB-lite"/>
    </source>
</evidence>
<accession>A0A2P2JEW7</accession>
<organism evidence="2">
    <name type="scientific">Rhizophora mucronata</name>
    <name type="common">Asiatic mangrove</name>
    <dbReference type="NCBI Taxonomy" id="61149"/>
    <lineage>
        <taxon>Eukaryota</taxon>
        <taxon>Viridiplantae</taxon>
        <taxon>Streptophyta</taxon>
        <taxon>Embryophyta</taxon>
        <taxon>Tracheophyta</taxon>
        <taxon>Spermatophyta</taxon>
        <taxon>Magnoliopsida</taxon>
        <taxon>eudicotyledons</taxon>
        <taxon>Gunneridae</taxon>
        <taxon>Pentapetalae</taxon>
        <taxon>rosids</taxon>
        <taxon>fabids</taxon>
        <taxon>Malpighiales</taxon>
        <taxon>Rhizophoraceae</taxon>
        <taxon>Rhizophora</taxon>
    </lineage>
</organism>
<sequence length="165" mass="18481">MEYEGFQHAIEEEDDEEECFELHADGRKKFSNTRNGVLVNRIVGKPRVKKTVSFAENGNVYRVFDDTNDSTDGSDSSDGHGECTQNHNVQKSKGNSEHTVIEAADLDNSESGERSDDERKPRRKLRIGGHRQDQDGSSVFSAPVPVKMESRADLIKKRTAVEIVT</sequence>
<reference evidence="2" key="1">
    <citation type="submission" date="2018-02" db="EMBL/GenBank/DDBJ databases">
        <title>Rhizophora mucronata_Transcriptome.</title>
        <authorList>
            <person name="Meera S.P."/>
            <person name="Sreeshan A."/>
            <person name="Augustine A."/>
        </authorList>
    </citation>
    <scope>NUCLEOTIDE SEQUENCE</scope>
    <source>
        <tissue evidence="2">Leaf</tissue>
    </source>
</reference>
<feature type="compositionally biased region" description="Polar residues" evidence="1">
    <location>
        <begin position="83"/>
        <end position="93"/>
    </location>
</feature>
<name>A0A2P2JEW7_RHIMU</name>
<proteinExistence type="predicted"/>
<dbReference type="EMBL" id="GGEC01011534">
    <property type="protein sequence ID" value="MBW92017.1"/>
    <property type="molecule type" value="Transcribed_RNA"/>
</dbReference>